<organism evidence="2 3">
    <name type="scientific">Dulcicalothrix desertica PCC 7102</name>
    <dbReference type="NCBI Taxonomy" id="232991"/>
    <lineage>
        <taxon>Bacteria</taxon>
        <taxon>Bacillati</taxon>
        <taxon>Cyanobacteriota</taxon>
        <taxon>Cyanophyceae</taxon>
        <taxon>Nostocales</taxon>
        <taxon>Calotrichaceae</taxon>
        <taxon>Dulcicalothrix</taxon>
    </lineage>
</organism>
<dbReference type="RefSeq" id="WP_127085764.1">
    <property type="nucleotide sequence ID" value="NZ_RSCL01000025.1"/>
</dbReference>
<keyword evidence="3" id="KW-1185">Reference proteome</keyword>
<dbReference type="InterPro" id="IPR001173">
    <property type="entry name" value="Glyco_trans_2-like"/>
</dbReference>
<protein>
    <recommendedName>
        <fullName evidence="1">Glycosyltransferase 2-like domain-containing protein</fullName>
    </recommendedName>
</protein>
<sequence>MINVITPVYNNKRFIESCIKVVIDQNCLDVEHIIVDGGSTDGTVDIIKHYAESYPHIRWISEKDKGQSDAMNKGIKMAQGEVTSFLNVDDYYEPNVLNRVTEFFKTLPNPSLLVGNCNLRNDNDEIFVVNKPRKLKLNDLLLGWHINPLPSNPSAYFYHTSLHQIIGFYDLEDHYTMDLDFILRAVQAATVKYVDESWGNFRVIQGTKSFMGDLKGQTETRIKTVLDKHYKELPLFQQWQIASKRYFLNNKYWFDTRFKYFSERPEEFPLLIKKKMFNKLSRLLRT</sequence>
<dbReference type="AlphaFoldDB" id="A0A3S1IPI6"/>
<evidence type="ECO:0000259" key="1">
    <source>
        <dbReference type="Pfam" id="PF00535"/>
    </source>
</evidence>
<name>A0A3S1IPI6_9CYAN</name>
<evidence type="ECO:0000313" key="3">
    <source>
        <dbReference type="Proteomes" id="UP000271624"/>
    </source>
</evidence>
<reference evidence="2" key="2">
    <citation type="journal article" date="2019" name="Genome Biol. Evol.">
        <title>Day and night: Metabolic profiles and evolutionary relationships of six axenic non-marine cyanobacteria.</title>
        <authorList>
            <person name="Will S.E."/>
            <person name="Henke P."/>
            <person name="Boedeker C."/>
            <person name="Huang S."/>
            <person name="Brinkmann H."/>
            <person name="Rohde M."/>
            <person name="Jarek M."/>
            <person name="Friedl T."/>
            <person name="Seufert S."/>
            <person name="Schumacher M."/>
            <person name="Overmann J."/>
            <person name="Neumann-Schaal M."/>
            <person name="Petersen J."/>
        </authorList>
    </citation>
    <scope>NUCLEOTIDE SEQUENCE [LARGE SCALE GENOMIC DNA]</scope>
    <source>
        <strain evidence="2">PCC 7102</strain>
    </source>
</reference>
<reference evidence="2" key="1">
    <citation type="submission" date="2018-12" db="EMBL/GenBank/DDBJ databases">
        <authorList>
            <person name="Will S."/>
            <person name="Neumann-Schaal M."/>
            <person name="Henke P."/>
        </authorList>
    </citation>
    <scope>NUCLEOTIDE SEQUENCE</scope>
    <source>
        <strain evidence="2">PCC 7102</strain>
    </source>
</reference>
<feature type="domain" description="Glycosyltransferase 2-like" evidence="1">
    <location>
        <begin position="4"/>
        <end position="117"/>
    </location>
</feature>
<dbReference type="PANTHER" id="PTHR22916:SF65">
    <property type="entry name" value="SLR1065 PROTEIN"/>
    <property type="match status" value="1"/>
</dbReference>
<gene>
    <name evidence="2" type="ORF">DSM106972_076850</name>
</gene>
<dbReference type="CDD" id="cd06433">
    <property type="entry name" value="GT_2_WfgS_like"/>
    <property type="match status" value="1"/>
</dbReference>
<comment type="caution">
    <text evidence="2">The sequence shown here is derived from an EMBL/GenBank/DDBJ whole genome shotgun (WGS) entry which is preliminary data.</text>
</comment>
<dbReference type="InterPro" id="IPR029044">
    <property type="entry name" value="Nucleotide-diphossugar_trans"/>
</dbReference>
<dbReference type="Pfam" id="PF00535">
    <property type="entry name" value="Glycos_transf_2"/>
    <property type="match status" value="1"/>
</dbReference>
<dbReference type="SUPFAM" id="SSF53448">
    <property type="entry name" value="Nucleotide-diphospho-sugar transferases"/>
    <property type="match status" value="1"/>
</dbReference>
<evidence type="ECO:0000313" key="2">
    <source>
        <dbReference type="EMBL" id="RUT00237.1"/>
    </source>
</evidence>
<dbReference type="OrthoDB" id="396512at2"/>
<dbReference type="Proteomes" id="UP000271624">
    <property type="component" value="Unassembled WGS sequence"/>
</dbReference>
<accession>A0A3S1IPI6</accession>
<proteinExistence type="predicted"/>
<dbReference type="EMBL" id="RSCL01000025">
    <property type="protein sequence ID" value="RUT00237.1"/>
    <property type="molecule type" value="Genomic_DNA"/>
</dbReference>
<dbReference type="Gene3D" id="3.90.550.10">
    <property type="entry name" value="Spore Coat Polysaccharide Biosynthesis Protein SpsA, Chain A"/>
    <property type="match status" value="1"/>
</dbReference>
<dbReference type="PANTHER" id="PTHR22916">
    <property type="entry name" value="GLYCOSYLTRANSFERASE"/>
    <property type="match status" value="1"/>
</dbReference>